<keyword evidence="2" id="KW-1185">Reference proteome</keyword>
<organism evidence="1 2">
    <name type="scientific">Niallia oryzisoli</name>
    <dbReference type="NCBI Taxonomy" id="1737571"/>
    <lineage>
        <taxon>Bacteria</taxon>
        <taxon>Bacillati</taxon>
        <taxon>Bacillota</taxon>
        <taxon>Bacilli</taxon>
        <taxon>Bacillales</taxon>
        <taxon>Bacillaceae</taxon>
        <taxon>Niallia</taxon>
    </lineage>
</organism>
<reference evidence="1 2" key="1">
    <citation type="submission" date="2023-10" db="EMBL/GenBank/DDBJ databases">
        <title>Niallia locisalis sp.nov. isolated from a salt pond sample.</title>
        <authorList>
            <person name="Li X.-J."/>
            <person name="Dong L."/>
        </authorList>
    </citation>
    <scope>NUCLEOTIDE SEQUENCE [LARGE SCALE GENOMIC DNA]</scope>
    <source>
        <strain evidence="1 2">DSM 29761</strain>
    </source>
</reference>
<evidence type="ECO:0000313" key="2">
    <source>
        <dbReference type="Proteomes" id="UP001357223"/>
    </source>
</evidence>
<protein>
    <recommendedName>
        <fullName evidence="3">LAGLIDADG homing endonuclease</fullName>
    </recommendedName>
</protein>
<gene>
    <name evidence="1" type="ORF">R4Z09_13980</name>
</gene>
<evidence type="ECO:0008006" key="3">
    <source>
        <dbReference type="Google" id="ProtNLM"/>
    </source>
</evidence>
<sequence length="50" mass="6023">MLSNQERDNIIQFLVNYFGGNRFHLEKMSDHSLDNTYEFAYGRKLMESDF</sequence>
<name>A0ABZ2CKS8_9BACI</name>
<dbReference type="RefSeq" id="WP_338452869.1">
    <property type="nucleotide sequence ID" value="NZ_CP137640.1"/>
</dbReference>
<proteinExistence type="predicted"/>
<dbReference type="Proteomes" id="UP001357223">
    <property type="component" value="Chromosome"/>
</dbReference>
<dbReference type="EMBL" id="CP137640">
    <property type="protein sequence ID" value="WVX83997.1"/>
    <property type="molecule type" value="Genomic_DNA"/>
</dbReference>
<accession>A0ABZ2CKS8</accession>
<evidence type="ECO:0000313" key="1">
    <source>
        <dbReference type="EMBL" id="WVX83997.1"/>
    </source>
</evidence>